<dbReference type="EMBL" id="ADAS02000118">
    <property type="protein sequence ID" value="OAV89763.1"/>
    <property type="molecule type" value="Genomic_DNA"/>
</dbReference>
<dbReference type="VEuPathDB" id="FungiDB:PTTG_28545"/>
<dbReference type="EnsemblFungi" id="PTTG_28545-t43_1">
    <property type="protein sequence ID" value="PTTG_28545-t43_1-p1"/>
    <property type="gene ID" value="PTTG_28545"/>
</dbReference>
<gene>
    <name evidence="2" type="ORF">PTTG_28545</name>
</gene>
<keyword evidence="4" id="KW-1185">Reference proteome</keyword>
<name>A0A180GCV4_PUCT1</name>
<dbReference type="AlphaFoldDB" id="A0A180GCV4"/>
<feature type="region of interest" description="Disordered" evidence="1">
    <location>
        <begin position="1"/>
        <end position="20"/>
    </location>
</feature>
<reference evidence="2" key="2">
    <citation type="submission" date="2016-05" db="EMBL/GenBank/DDBJ databases">
        <title>Comparative analysis highlights variable genome content of wheat rusts and divergence of the mating loci.</title>
        <authorList>
            <person name="Cuomo C.A."/>
            <person name="Bakkeren G."/>
            <person name="Szabo L."/>
            <person name="Khalil H."/>
            <person name="Joly D."/>
            <person name="Goldberg J."/>
            <person name="Young S."/>
            <person name="Zeng Q."/>
            <person name="Fellers J."/>
        </authorList>
    </citation>
    <scope>NUCLEOTIDE SEQUENCE [LARGE SCALE GENOMIC DNA]</scope>
    <source>
        <strain evidence="2">1-1 BBBD Race 1</strain>
    </source>
</reference>
<protein>
    <submittedName>
        <fullName evidence="2 3">Uncharacterized protein</fullName>
    </submittedName>
</protein>
<dbReference type="Proteomes" id="UP000005240">
    <property type="component" value="Unassembled WGS sequence"/>
</dbReference>
<sequence>MSAEGPRFPGRQALRRDGFTGARARPERILWGGWSMYALSESEGASDADDDDDDRESALGVCNTSAIINTPLSLSSTVARSLLPL</sequence>
<reference evidence="3" key="4">
    <citation type="submission" date="2025-05" db="UniProtKB">
        <authorList>
            <consortium name="EnsemblFungi"/>
        </authorList>
    </citation>
    <scope>IDENTIFICATION</scope>
    <source>
        <strain evidence="3">isolate 1-1 / race 1 (BBBD)</strain>
    </source>
</reference>
<evidence type="ECO:0000313" key="2">
    <source>
        <dbReference type="EMBL" id="OAV89763.1"/>
    </source>
</evidence>
<accession>A0A180GCV4</accession>
<reference evidence="2" key="1">
    <citation type="submission" date="2009-11" db="EMBL/GenBank/DDBJ databases">
        <authorList>
            <consortium name="The Broad Institute Genome Sequencing Platform"/>
            <person name="Ward D."/>
            <person name="Feldgarden M."/>
            <person name="Earl A."/>
            <person name="Young S.K."/>
            <person name="Zeng Q."/>
            <person name="Koehrsen M."/>
            <person name="Alvarado L."/>
            <person name="Berlin A."/>
            <person name="Bochicchio J."/>
            <person name="Borenstein D."/>
            <person name="Chapman S.B."/>
            <person name="Chen Z."/>
            <person name="Engels R."/>
            <person name="Freedman E."/>
            <person name="Gellesch M."/>
            <person name="Goldberg J."/>
            <person name="Griggs A."/>
            <person name="Gujja S."/>
            <person name="Heilman E."/>
            <person name="Heiman D."/>
            <person name="Hepburn T."/>
            <person name="Howarth C."/>
            <person name="Jen D."/>
            <person name="Larson L."/>
            <person name="Lewis B."/>
            <person name="Mehta T."/>
            <person name="Park D."/>
            <person name="Pearson M."/>
            <person name="Roberts A."/>
            <person name="Saif S."/>
            <person name="Shea T."/>
            <person name="Shenoy N."/>
            <person name="Sisk P."/>
            <person name="Stolte C."/>
            <person name="Sykes S."/>
            <person name="Thomson T."/>
            <person name="Walk T."/>
            <person name="White J."/>
            <person name="Yandava C."/>
            <person name="Izard J."/>
            <person name="Baranova O.V."/>
            <person name="Blanton J.M."/>
            <person name="Tanner A.C."/>
            <person name="Dewhirst F.E."/>
            <person name="Haas B."/>
            <person name="Nusbaum C."/>
            <person name="Birren B."/>
        </authorList>
    </citation>
    <scope>NUCLEOTIDE SEQUENCE [LARGE SCALE GENOMIC DNA]</scope>
    <source>
        <strain evidence="2">1-1 BBBD Race 1</strain>
    </source>
</reference>
<evidence type="ECO:0000256" key="1">
    <source>
        <dbReference type="SAM" id="MobiDB-lite"/>
    </source>
</evidence>
<evidence type="ECO:0000313" key="4">
    <source>
        <dbReference type="Proteomes" id="UP000005240"/>
    </source>
</evidence>
<organism evidence="2">
    <name type="scientific">Puccinia triticina (isolate 1-1 / race 1 (BBBD))</name>
    <name type="common">Brown leaf rust fungus</name>
    <dbReference type="NCBI Taxonomy" id="630390"/>
    <lineage>
        <taxon>Eukaryota</taxon>
        <taxon>Fungi</taxon>
        <taxon>Dikarya</taxon>
        <taxon>Basidiomycota</taxon>
        <taxon>Pucciniomycotina</taxon>
        <taxon>Pucciniomycetes</taxon>
        <taxon>Pucciniales</taxon>
        <taxon>Pucciniaceae</taxon>
        <taxon>Puccinia</taxon>
    </lineage>
</organism>
<reference evidence="3 4" key="3">
    <citation type="journal article" date="2017" name="G3 (Bethesda)">
        <title>Comparative analysis highlights variable genome content of wheat rusts and divergence of the mating loci.</title>
        <authorList>
            <person name="Cuomo C.A."/>
            <person name="Bakkeren G."/>
            <person name="Khalil H.B."/>
            <person name="Panwar V."/>
            <person name="Joly D."/>
            <person name="Linning R."/>
            <person name="Sakthikumar S."/>
            <person name="Song X."/>
            <person name="Adiconis X."/>
            <person name="Fan L."/>
            <person name="Goldberg J.M."/>
            <person name="Levin J.Z."/>
            <person name="Young S."/>
            <person name="Zeng Q."/>
            <person name="Anikster Y."/>
            <person name="Bruce M."/>
            <person name="Wang M."/>
            <person name="Yin C."/>
            <person name="McCallum B."/>
            <person name="Szabo L.J."/>
            <person name="Hulbert S."/>
            <person name="Chen X."/>
            <person name="Fellers J.P."/>
        </authorList>
    </citation>
    <scope>NUCLEOTIDE SEQUENCE</scope>
    <source>
        <strain evidence="3">isolate 1-1 / race 1 (BBBD)</strain>
        <strain evidence="4">Isolate 1-1 / race 1 (BBBD)</strain>
    </source>
</reference>
<proteinExistence type="predicted"/>
<evidence type="ECO:0000313" key="3">
    <source>
        <dbReference type="EnsemblFungi" id="PTTG_28545-t43_1-p1"/>
    </source>
</evidence>